<dbReference type="RefSeq" id="XP_056515516.1">
    <property type="nucleotide sequence ID" value="XM_056650666.1"/>
</dbReference>
<feature type="transmembrane region" description="Helical" evidence="5">
    <location>
        <begin position="422"/>
        <end position="442"/>
    </location>
</feature>
<evidence type="ECO:0000313" key="6">
    <source>
        <dbReference type="EMBL" id="KAJ5114323.1"/>
    </source>
</evidence>
<dbReference type="InterPro" id="IPR036259">
    <property type="entry name" value="MFS_trans_sf"/>
</dbReference>
<dbReference type="OrthoDB" id="194139at2759"/>
<dbReference type="Pfam" id="PF07690">
    <property type="entry name" value="MFS_1"/>
    <property type="match status" value="1"/>
</dbReference>
<name>A0A9W9G918_9EURO</name>
<feature type="transmembrane region" description="Helical" evidence="5">
    <location>
        <begin position="223"/>
        <end position="243"/>
    </location>
</feature>
<dbReference type="InterPro" id="IPR011701">
    <property type="entry name" value="MFS"/>
</dbReference>
<evidence type="ECO:0000256" key="4">
    <source>
        <dbReference type="ARBA" id="ARBA00023136"/>
    </source>
</evidence>
<organism evidence="6 7">
    <name type="scientific">Penicillium alfredii</name>
    <dbReference type="NCBI Taxonomy" id="1506179"/>
    <lineage>
        <taxon>Eukaryota</taxon>
        <taxon>Fungi</taxon>
        <taxon>Dikarya</taxon>
        <taxon>Ascomycota</taxon>
        <taxon>Pezizomycotina</taxon>
        <taxon>Eurotiomycetes</taxon>
        <taxon>Eurotiomycetidae</taxon>
        <taxon>Eurotiales</taxon>
        <taxon>Aspergillaceae</taxon>
        <taxon>Penicillium</taxon>
    </lineage>
</organism>
<proteinExistence type="predicted"/>
<dbReference type="EMBL" id="JAPMSZ010000001">
    <property type="protein sequence ID" value="KAJ5114323.1"/>
    <property type="molecule type" value="Genomic_DNA"/>
</dbReference>
<comment type="subcellular location">
    <subcellularLocation>
        <location evidence="1">Membrane</location>
        <topology evidence="1">Multi-pass membrane protein</topology>
    </subcellularLocation>
</comment>
<evidence type="ECO:0000313" key="7">
    <source>
        <dbReference type="Proteomes" id="UP001141434"/>
    </source>
</evidence>
<feature type="transmembrane region" description="Helical" evidence="5">
    <location>
        <begin position="454"/>
        <end position="477"/>
    </location>
</feature>
<dbReference type="PANTHER" id="PTHR23507">
    <property type="entry name" value="ZGC:174356"/>
    <property type="match status" value="1"/>
</dbReference>
<comment type="caution">
    <text evidence="6">The sequence shown here is derived from an EMBL/GenBank/DDBJ whole genome shotgun (WGS) entry which is preliminary data.</text>
</comment>
<feature type="transmembrane region" description="Helical" evidence="5">
    <location>
        <begin position="326"/>
        <end position="351"/>
    </location>
</feature>
<dbReference type="GO" id="GO:0022857">
    <property type="term" value="F:transmembrane transporter activity"/>
    <property type="evidence" value="ECO:0007669"/>
    <property type="project" value="InterPro"/>
</dbReference>
<dbReference type="GeneID" id="81389834"/>
<feature type="transmembrane region" description="Helical" evidence="5">
    <location>
        <begin position="287"/>
        <end position="306"/>
    </location>
</feature>
<reference evidence="6" key="2">
    <citation type="journal article" date="2023" name="IMA Fungus">
        <title>Comparative genomic study of the Penicillium genus elucidates a diverse pangenome and 15 lateral gene transfer events.</title>
        <authorList>
            <person name="Petersen C."/>
            <person name="Sorensen T."/>
            <person name="Nielsen M.R."/>
            <person name="Sondergaard T.E."/>
            <person name="Sorensen J.L."/>
            <person name="Fitzpatrick D.A."/>
            <person name="Frisvad J.C."/>
            <person name="Nielsen K.L."/>
        </authorList>
    </citation>
    <scope>NUCLEOTIDE SEQUENCE</scope>
    <source>
        <strain evidence="6">IBT 34128</strain>
    </source>
</reference>
<evidence type="ECO:0008006" key="8">
    <source>
        <dbReference type="Google" id="ProtNLM"/>
    </source>
</evidence>
<keyword evidence="3 5" id="KW-1133">Transmembrane helix</keyword>
<gene>
    <name evidence="6" type="ORF">NUU61_000082</name>
</gene>
<evidence type="ECO:0000256" key="5">
    <source>
        <dbReference type="SAM" id="Phobius"/>
    </source>
</evidence>
<evidence type="ECO:0000256" key="3">
    <source>
        <dbReference type="ARBA" id="ARBA00022989"/>
    </source>
</evidence>
<feature type="transmembrane region" description="Helical" evidence="5">
    <location>
        <begin position="22"/>
        <end position="43"/>
    </location>
</feature>
<evidence type="ECO:0000256" key="1">
    <source>
        <dbReference type="ARBA" id="ARBA00004141"/>
    </source>
</evidence>
<dbReference type="Gene3D" id="1.20.1250.20">
    <property type="entry name" value="MFS general substrate transporter like domains"/>
    <property type="match status" value="1"/>
</dbReference>
<feature type="transmembrane region" description="Helical" evidence="5">
    <location>
        <begin position="389"/>
        <end position="410"/>
    </location>
</feature>
<sequence length="497" mass="54365">MVVNHEEDHLVGTENRQISKKLLILTACAMFVLAADFGFYCAVAPQTAVFEDIICRNFQVGAFNNNTNHTNNNDNATDSIPDGNPCKSEAVQGELALVLGYKDMFDMLPGLVFSLPYGVLSDHWGRRPVLYLGVVGILLADIWIRIVCFWSNVIPLRMVWLSGLWRVIGGGDQVVTSMALVMVADIFSEEERSTALFRLQSCATLAEILATPVSAYLMTFDPWAPYLIGICMVALGGIASLFLPETLEDAKAKQAQPDAPESNESEHDLLHQAHEFKQSTQFIWRDWNMCLMVVVLFVTVLSKQSTNVLLQYVSKRFDWSLARASLLISLRGSFTLANYLILMPALSFLAARYLGLHGKWRDYRLTQGSGALSAMGFAAMSLAPAPAVLIGGLVILSLGAAFLVTARSLATSLVRPDQVGTLYSAIAIAQAAGMLVAGPLFANLFRLGMHMGSVWMGLPFLQAAAFYAAATVAIWWIRLGSVRSGEEEWEIQPLLAG</sequence>
<accession>A0A9W9G918</accession>
<keyword evidence="7" id="KW-1185">Reference proteome</keyword>
<keyword evidence="4 5" id="KW-0472">Membrane</keyword>
<reference evidence="6" key="1">
    <citation type="submission" date="2022-11" db="EMBL/GenBank/DDBJ databases">
        <authorList>
            <person name="Petersen C."/>
        </authorList>
    </citation>
    <scope>NUCLEOTIDE SEQUENCE</scope>
    <source>
        <strain evidence="6">IBT 34128</strain>
    </source>
</reference>
<dbReference type="SUPFAM" id="SSF103473">
    <property type="entry name" value="MFS general substrate transporter"/>
    <property type="match status" value="1"/>
</dbReference>
<keyword evidence="2 5" id="KW-0812">Transmembrane</keyword>
<evidence type="ECO:0000256" key="2">
    <source>
        <dbReference type="ARBA" id="ARBA00022692"/>
    </source>
</evidence>
<feature type="transmembrane region" description="Helical" evidence="5">
    <location>
        <begin position="129"/>
        <end position="152"/>
    </location>
</feature>
<dbReference type="Proteomes" id="UP001141434">
    <property type="component" value="Unassembled WGS sequence"/>
</dbReference>
<dbReference type="GO" id="GO:0016020">
    <property type="term" value="C:membrane"/>
    <property type="evidence" value="ECO:0007669"/>
    <property type="project" value="UniProtKB-SubCell"/>
</dbReference>
<dbReference type="AlphaFoldDB" id="A0A9W9G918"/>
<protein>
    <recommendedName>
        <fullName evidence="8">Major facilitator superfamily (MFS) profile domain-containing protein</fullName>
    </recommendedName>
</protein>
<dbReference type="PANTHER" id="PTHR23507:SF1">
    <property type="entry name" value="FI18259P1-RELATED"/>
    <property type="match status" value="1"/>
</dbReference>